<dbReference type="Proteomes" id="UP000248168">
    <property type="component" value="Unassembled WGS sequence"/>
</dbReference>
<evidence type="ECO:0000313" key="2">
    <source>
        <dbReference type="EMBL" id="SPP66753.1"/>
    </source>
</evidence>
<proteinExistence type="predicted"/>
<evidence type="ECO:0008006" key="4">
    <source>
        <dbReference type="Google" id="ProtNLM"/>
    </source>
</evidence>
<feature type="chain" id="PRO_5016397411" description="Transcriptional regulator" evidence="1">
    <location>
        <begin position="22"/>
        <end position="163"/>
    </location>
</feature>
<name>A0A330LCF4_9BACT</name>
<dbReference type="InParanoid" id="A0A330LCF4"/>
<organism evidence="2 3">
    <name type="scientific">Nitrospira lenta</name>
    <dbReference type="NCBI Taxonomy" id="1436998"/>
    <lineage>
        <taxon>Bacteria</taxon>
        <taxon>Pseudomonadati</taxon>
        <taxon>Nitrospirota</taxon>
        <taxon>Nitrospiria</taxon>
        <taxon>Nitrospirales</taxon>
        <taxon>Nitrospiraceae</taxon>
        <taxon>Nitrospira</taxon>
    </lineage>
</organism>
<dbReference type="EMBL" id="OUNR01000022">
    <property type="protein sequence ID" value="SPP66753.1"/>
    <property type="molecule type" value="Genomic_DNA"/>
</dbReference>
<feature type="signal peptide" evidence="1">
    <location>
        <begin position="1"/>
        <end position="21"/>
    </location>
</feature>
<reference evidence="3" key="1">
    <citation type="submission" date="2018-04" db="EMBL/GenBank/DDBJ databases">
        <authorList>
            <person name="Lucker S."/>
            <person name="Sakoula D."/>
        </authorList>
    </citation>
    <scope>NUCLEOTIDE SEQUENCE [LARGE SCALE GENOMIC DNA]</scope>
</reference>
<keyword evidence="3" id="KW-1185">Reference proteome</keyword>
<sequence>MRVAAALVCGLFMLAASPVLAQEAGNAGRGPNMEILKEKLKADKKLLVAENMVLTDAEAKAFWPLYDAYQTDLNQLDDRLGKVISDYASAYNEGKGMITNDTAQKLLTEALAIDEAEVKLKRSSAEKVGKVLPATKTARYIQMESKIRALIKFELASNIPLVY</sequence>
<gene>
    <name evidence="2" type="ORF">NITLEN_90008</name>
</gene>
<dbReference type="RefSeq" id="WP_121990875.1">
    <property type="nucleotide sequence ID" value="NZ_OUNR01000022.1"/>
</dbReference>
<protein>
    <recommendedName>
        <fullName evidence="4">Transcriptional regulator</fullName>
    </recommendedName>
</protein>
<evidence type="ECO:0000313" key="3">
    <source>
        <dbReference type="Proteomes" id="UP000248168"/>
    </source>
</evidence>
<accession>A0A330LCF4</accession>
<dbReference type="AlphaFoldDB" id="A0A330LCF4"/>
<keyword evidence="1" id="KW-0732">Signal</keyword>
<dbReference type="OrthoDB" id="9153342at2"/>
<evidence type="ECO:0000256" key="1">
    <source>
        <dbReference type="SAM" id="SignalP"/>
    </source>
</evidence>